<dbReference type="GO" id="GO:0009289">
    <property type="term" value="C:pilus"/>
    <property type="evidence" value="ECO:0007669"/>
    <property type="project" value="UniProtKB-SubCell"/>
</dbReference>
<sequence length="360" mass="37694">MTPSIRSLITALGLVASCQASWVMADPFNTCEWRTVPGPMTHFQDVGTVYVPRDAPVGSIIGTERLFKRTHNNEGLTARCYNNGDVRLIFNAQASAPPAAGIYGGLAPLSVLRTNIPGVGALFSLGFPFNGSASNAFVPDHGDTTVPFNAHNAHNVGVTFIHISTLESRITLIKTGPIPPGPQTFDGTELFSGRVTGIAGKVFTAGLAGTVIQAHCGSNTVSADPVQLGEWDQRDFTSPGYTTTAIPFSITLNDCEADASNANIATATIQFEDASAAPVPPSVPGVFGLSPDSTAQGIGIQLLKRDGTTPVELNTPVPLIPISASGTVLDFTARLYQTGPSRDVRPGVAKGALNFTLTYR</sequence>
<protein>
    <submittedName>
        <fullName evidence="7">Type 1 fimbrial protein</fullName>
    </submittedName>
</protein>
<evidence type="ECO:0000313" key="8">
    <source>
        <dbReference type="Proteomes" id="UP000526003"/>
    </source>
</evidence>
<dbReference type="PANTHER" id="PTHR33420:SF3">
    <property type="entry name" value="FIMBRIAL SUBUNIT ELFA"/>
    <property type="match status" value="1"/>
</dbReference>
<feature type="domain" description="Fimbrial-type adhesion" evidence="6">
    <location>
        <begin position="208"/>
        <end position="359"/>
    </location>
</feature>
<feature type="signal peptide" evidence="5">
    <location>
        <begin position="1"/>
        <end position="25"/>
    </location>
</feature>
<dbReference type="PROSITE" id="PS51257">
    <property type="entry name" value="PROKAR_LIPOPROTEIN"/>
    <property type="match status" value="1"/>
</dbReference>
<accession>A0A7X1GAI1</accession>
<dbReference type="InterPro" id="IPR050263">
    <property type="entry name" value="Bact_Fimbrial_Adh_Pro"/>
</dbReference>
<evidence type="ECO:0000256" key="3">
    <source>
        <dbReference type="ARBA" id="ARBA00022729"/>
    </source>
</evidence>
<gene>
    <name evidence="7" type="ORF">H7995_03780</name>
</gene>
<feature type="chain" id="PRO_5030575825" evidence="5">
    <location>
        <begin position="26"/>
        <end position="360"/>
    </location>
</feature>
<comment type="similarity">
    <text evidence="2">Belongs to the fimbrial protein family.</text>
</comment>
<organism evidence="7 8">
    <name type="scientific">Pseudomonas kielensis</name>
    <dbReference type="NCBI Taxonomy" id="2762577"/>
    <lineage>
        <taxon>Bacteria</taxon>
        <taxon>Pseudomonadati</taxon>
        <taxon>Pseudomonadota</taxon>
        <taxon>Gammaproteobacteria</taxon>
        <taxon>Pseudomonadales</taxon>
        <taxon>Pseudomonadaceae</taxon>
        <taxon>Pseudomonas</taxon>
    </lineage>
</organism>
<dbReference type="Gene3D" id="2.60.40.1090">
    <property type="entry name" value="Fimbrial-type adhesion domain"/>
    <property type="match status" value="1"/>
</dbReference>
<dbReference type="Proteomes" id="UP000526003">
    <property type="component" value="Unassembled WGS sequence"/>
</dbReference>
<dbReference type="RefSeq" id="WP_166592780.1">
    <property type="nucleotide sequence ID" value="NZ_CP090311.1"/>
</dbReference>
<keyword evidence="8" id="KW-1185">Reference proteome</keyword>
<evidence type="ECO:0000256" key="2">
    <source>
        <dbReference type="ARBA" id="ARBA00006671"/>
    </source>
</evidence>
<comment type="caution">
    <text evidence="7">The sequence shown here is derived from an EMBL/GenBank/DDBJ whole genome shotgun (WGS) entry which is preliminary data.</text>
</comment>
<dbReference type="SUPFAM" id="SSF49401">
    <property type="entry name" value="Bacterial adhesins"/>
    <property type="match status" value="1"/>
</dbReference>
<evidence type="ECO:0000259" key="6">
    <source>
        <dbReference type="Pfam" id="PF00419"/>
    </source>
</evidence>
<evidence type="ECO:0000256" key="5">
    <source>
        <dbReference type="SAM" id="SignalP"/>
    </source>
</evidence>
<dbReference type="Pfam" id="PF00419">
    <property type="entry name" value="Fimbrial"/>
    <property type="match status" value="1"/>
</dbReference>
<dbReference type="InterPro" id="IPR000259">
    <property type="entry name" value="Adhesion_dom_fimbrial"/>
</dbReference>
<dbReference type="GO" id="GO:0043709">
    <property type="term" value="P:cell adhesion involved in single-species biofilm formation"/>
    <property type="evidence" value="ECO:0007669"/>
    <property type="project" value="TreeGrafter"/>
</dbReference>
<proteinExistence type="inferred from homology"/>
<dbReference type="Gene3D" id="2.60.40.3310">
    <property type="match status" value="1"/>
</dbReference>
<reference evidence="7 8" key="1">
    <citation type="submission" date="2020-08" db="EMBL/GenBank/DDBJ databases">
        <title>Pseudomonas sp. nov.</title>
        <authorList>
            <person name="Gieschler S."/>
            <person name="Fiedler G."/>
            <person name="Brinks E."/>
            <person name="Boehnlein C."/>
            <person name="Franz C.M.A.P."/>
            <person name="Kabisch J."/>
        </authorList>
    </citation>
    <scope>NUCLEOTIDE SEQUENCE [LARGE SCALE GENOMIC DNA]</scope>
    <source>
        <strain evidence="7 8">MBT-1</strain>
    </source>
</reference>
<evidence type="ECO:0000256" key="1">
    <source>
        <dbReference type="ARBA" id="ARBA00004561"/>
    </source>
</evidence>
<dbReference type="AlphaFoldDB" id="A0A7X1GAI1"/>
<dbReference type="InterPro" id="IPR036937">
    <property type="entry name" value="Adhesion_dom_fimbrial_sf"/>
</dbReference>
<dbReference type="PANTHER" id="PTHR33420">
    <property type="entry name" value="FIMBRIAL SUBUNIT ELFA-RELATED"/>
    <property type="match status" value="1"/>
</dbReference>
<keyword evidence="4" id="KW-0281">Fimbrium</keyword>
<evidence type="ECO:0000313" key="7">
    <source>
        <dbReference type="EMBL" id="MBC2688917.1"/>
    </source>
</evidence>
<comment type="subcellular location">
    <subcellularLocation>
        <location evidence="1">Fimbrium</location>
    </subcellularLocation>
</comment>
<dbReference type="EMBL" id="JACMYG010000003">
    <property type="protein sequence ID" value="MBC2688917.1"/>
    <property type="molecule type" value="Genomic_DNA"/>
</dbReference>
<evidence type="ECO:0000256" key="4">
    <source>
        <dbReference type="ARBA" id="ARBA00023263"/>
    </source>
</evidence>
<name>A0A7X1GAI1_9PSED</name>
<keyword evidence="3 5" id="KW-0732">Signal</keyword>
<dbReference type="InterPro" id="IPR008966">
    <property type="entry name" value="Adhesion_dom_sf"/>
</dbReference>